<evidence type="ECO:0000259" key="1">
    <source>
        <dbReference type="Pfam" id="PF04994"/>
    </source>
</evidence>
<reference evidence="2 3" key="1">
    <citation type="submission" date="2018-08" db="EMBL/GenBank/DDBJ databases">
        <title>Muricauda nanhaiensis sp. nov., isolated from seawater of the South China Sea.</title>
        <authorList>
            <person name="Dang Y."/>
        </authorList>
    </citation>
    <scope>NUCLEOTIDE SEQUENCE [LARGE SCALE GENOMIC DNA]</scope>
    <source>
        <strain evidence="2 3">SM1704</strain>
    </source>
</reference>
<dbReference type="RefSeq" id="WP_116183592.1">
    <property type="nucleotide sequence ID" value="NZ_QTJX01000001.1"/>
</dbReference>
<dbReference type="InterPro" id="IPR007077">
    <property type="entry name" value="TfoX_C"/>
</dbReference>
<dbReference type="PANTHER" id="PTHR36121">
    <property type="entry name" value="PROTEIN SXY"/>
    <property type="match status" value="1"/>
</dbReference>
<name>A0A371JV70_9FLAO</name>
<dbReference type="PANTHER" id="PTHR36121:SF1">
    <property type="entry name" value="PROTEIN SXY"/>
    <property type="match status" value="1"/>
</dbReference>
<dbReference type="Gene3D" id="1.10.150.20">
    <property type="entry name" value="5' to 3' exonuclease, C-terminal subdomain"/>
    <property type="match status" value="1"/>
</dbReference>
<evidence type="ECO:0000313" key="3">
    <source>
        <dbReference type="Proteomes" id="UP000261828"/>
    </source>
</evidence>
<dbReference type="InterPro" id="IPR047525">
    <property type="entry name" value="TfoX-like"/>
</dbReference>
<evidence type="ECO:0000313" key="2">
    <source>
        <dbReference type="EMBL" id="RDY61711.1"/>
    </source>
</evidence>
<proteinExistence type="predicted"/>
<dbReference type="Pfam" id="PF04994">
    <property type="entry name" value="TfoX_C"/>
    <property type="match status" value="1"/>
</dbReference>
<dbReference type="Proteomes" id="UP000261828">
    <property type="component" value="Unassembled WGS sequence"/>
</dbReference>
<dbReference type="EMBL" id="QTJX01000001">
    <property type="protein sequence ID" value="RDY61711.1"/>
    <property type="molecule type" value="Genomic_DNA"/>
</dbReference>
<organism evidence="2 3">
    <name type="scientific">Flagellimonas nanhaiensis</name>
    <dbReference type="NCBI Taxonomy" id="2292706"/>
    <lineage>
        <taxon>Bacteria</taxon>
        <taxon>Pseudomonadati</taxon>
        <taxon>Bacteroidota</taxon>
        <taxon>Flavobacteriia</taxon>
        <taxon>Flavobacteriales</taxon>
        <taxon>Flavobacteriaceae</taxon>
        <taxon>Flagellimonas</taxon>
    </lineage>
</organism>
<keyword evidence="3" id="KW-1185">Reference proteome</keyword>
<feature type="domain" description="TfoX C-terminal" evidence="1">
    <location>
        <begin position="3"/>
        <end position="80"/>
    </location>
</feature>
<sequence length="86" mass="9542">MPQLTDLPNIGQTLAEKLNTVGIKTELELKEVGSKNAIVKIATLENSGACINMLYALEGAIQGIRWHGLDKEKKKELLDFYRMVGK</sequence>
<dbReference type="OrthoDB" id="9796798at2"/>
<gene>
    <name evidence="2" type="ORF">DX873_06065</name>
</gene>
<dbReference type="AlphaFoldDB" id="A0A371JV70"/>
<protein>
    <submittedName>
        <fullName evidence="2">Competence protein TfoX</fullName>
    </submittedName>
</protein>
<comment type="caution">
    <text evidence="2">The sequence shown here is derived from an EMBL/GenBank/DDBJ whole genome shotgun (WGS) entry which is preliminary data.</text>
</comment>
<accession>A0A371JV70</accession>